<evidence type="ECO:0000259" key="5">
    <source>
        <dbReference type="PROSITE" id="PS51379"/>
    </source>
</evidence>
<dbReference type="PANTHER" id="PTHR43687:SF1">
    <property type="entry name" value="FERREDOXIN III"/>
    <property type="match status" value="1"/>
</dbReference>
<dbReference type="PROSITE" id="PS51379">
    <property type="entry name" value="4FE4S_FER_2"/>
    <property type="match status" value="2"/>
</dbReference>
<dbReference type="InterPro" id="IPR050572">
    <property type="entry name" value="Fe-S_Ferredoxin"/>
</dbReference>
<dbReference type="AlphaFoldDB" id="F8N9J0"/>
<dbReference type="eggNOG" id="COG1146">
    <property type="taxonomic scope" value="Bacteria"/>
</dbReference>
<keyword evidence="2" id="KW-0479">Metal-binding</keyword>
<accession>F8N9J0</accession>
<evidence type="ECO:0000313" key="6">
    <source>
        <dbReference type="EMBL" id="EGN55704.1"/>
    </source>
</evidence>
<reference evidence="7" key="1">
    <citation type="journal article" date="2011" name="Stand. Genomic Sci.">
        <title>Non-contiguous finished genome sequence of the opportunistic oral pathogen Prevotella multisaccharivorax type strain (PPPA20).</title>
        <authorList>
            <person name="Pati A."/>
            <person name="Gronow S."/>
            <person name="Lu M."/>
            <person name="Lapidus A."/>
            <person name="Nolan M."/>
            <person name="Lucas S."/>
            <person name="Hammon N."/>
            <person name="Deshpande S."/>
            <person name="Cheng J.F."/>
            <person name="Tapia R."/>
            <person name="Han C."/>
            <person name="Goodwin L."/>
            <person name="Pitluck S."/>
            <person name="Liolios K."/>
            <person name="Pagani I."/>
            <person name="Mavromatis K."/>
            <person name="Mikhailova N."/>
            <person name="Huntemann M."/>
            <person name="Chen A."/>
            <person name="Palaniappan K."/>
            <person name="Land M."/>
            <person name="Hauser L."/>
            <person name="Detter J.C."/>
            <person name="Brambilla E.M."/>
            <person name="Rohde M."/>
            <person name="Goker M."/>
            <person name="Woyke T."/>
            <person name="Bristow J."/>
            <person name="Eisen J.A."/>
            <person name="Markowitz V."/>
            <person name="Hugenholtz P."/>
            <person name="Kyrpides N.C."/>
            <person name="Klenk H.P."/>
            <person name="Ivanova N."/>
        </authorList>
    </citation>
    <scope>NUCLEOTIDE SEQUENCE [LARGE SCALE GENOMIC DNA]</scope>
    <source>
        <strain evidence="7">DSM 17128</strain>
    </source>
</reference>
<dbReference type="InterPro" id="IPR017900">
    <property type="entry name" value="4Fe4S_Fe_S_CS"/>
</dbReference>
<evidence type="ECO:0000256" key="4">
    <source>
        <dbReference type="ARBA" id="ARBA00023014"/>
    </source>
</evidence>
<keyword evidence="4" id="KW-0411">Iron-sulfur</keyword>
<dbReference type="SUPFAM" id="SSF54862">
    <property type="entry name" value="4Fe-4S ferredoxins"/>
    <property type="match status" value="1"/>
</dbReference>
<dbReference type="OrthoDB" id="9804603at2"/>
<gene>
    <name evidence="6" type="ORF">Premu_0218</name>
</gene>
<evidence type="ECO:0000256" key="3">
    <source>
        <dbReference type="ARBA" id="ARBA00023004"/>
    </source>
</evidence>
<dbReference type="EMBL" id="GL945017">
    <property type="protein sequence ID" value="EGN55704.1"/>
    <property type="molecule type" value="Genomic_DNA"/>
</dbReference>
<dbReference type="HOGENOM" id="CLU_139698_5_3_10"/>
<proteinExistence type="predicted"/>
<dbReference type="GO" id="GO:0051539">
    <property type="term" value="F:4 iron, 4 sulfur cluster binding"/>
    <property type="evidence" value="ECO:0007669"/>
    <property type="project" value="UniProtKB-KW"/>
</dbReference>
<dbReference type="Pfam" id="PF00037">
    <property type="entry name" value="Fer4"/>
    <property type="match status" value="1"/>
</dbReference>
<organism evidence="6 7">
    <name type="scientific">Hallella multisaccharivorax DSM 17128</name>
    <dbReference type="NCBI Taxonomy" id="688246"/>
    <lineage>
        <taxon>Bacteria</taxon>
        <taxon>Pseudomonadati</taxon>
        <taxon>Bacteroidota</taxon>
        <taxon>Bacteroidia</taxon>
        <taxon>Bacteroidales</taxon>
        <taxon>Prevotellaceae</taxon>
        <taxon>Hallella</taxon>
    </lineage>
</organism>
<keyword evidence="7" id="KW-1185">Reference proteome</keyword>
<name>F8N9J0_9BACT</name>
<protein>
    <submittedName>
        <fullName evidence="6">4Fe-4S ferredoxin iron-sulfur binding domain-containing protein</fullName>
    </submittedName>
</protein>
<evidence type="ECO:0000256" key="1">
    <source>
        <dbReference type="ARBA" id="ARBA00022485"/>
    </source>
</evidence>
<feature type="domain" description="4Fe-4S ferredoxin-type" evidence="5">
    <location>
        <begin position="6"/>
        <end position="35"/>
    </location>
</feature>
<dbReference type="STRING" id="688246.Premu_0218"/>
<feature type="domain" description="4Fe-4S ferredoxin-type" evidence="5">
    <location>
        <begin position="45"/>
        <end position="74"/>
    </location>
</feature>
<keyword evidence="1" id="KW-0004">4Fe-4S</keyword>
<dbReference type="RefSeq" id="WP_007572410.1">
    <property type="nucleotide sequence ID" value="NZ_BPTS01000001.1"/>
</dbReference>
<sequence>MIKIKGAIVVDTDRCKGCAECVEACPVGAIELESMKVNVHGYPYAQPSAKADCCTGCTSCAVVCPDGCITVYRKKVEEKA</sequence>
<keyword evidence="3" id="KW-0408">Iron</keyword>
<dbReference type="InterPro" id="IPR017896">
    <property type="entry name" value="4Fe4S_Fe-S-bd"/>
</dbReference>
<dbReference type="Gene3D" id="3.30.70.20">
    <property type="match status" value="1"/>
</dbReference>
<evidence type="ECO:0000256" key="2">
    <source>
        <dbReference type="ARBA" id="ARBA00022723"/>
    </source>
</evidence>
<evidence type="ECO:0000313" key="7">
    <source>
        <dbReference type="Proteomes" id="UP000002772"/>
    </source>
</evidence>
<dbReference type="PROSITE" id="PS00198">
    <property type="entry name" value="4FE4S_FER_1"/>
    <property type="match status" value="2"/>
</dbReference>
<dbReference type="PANTHER" id="PTHR43687">
    <property type="entry name" value="ADENYLYLSULFATE REDUCTASE, BETA SUBUNIT"/>
    <property type="match status" value="1"/>
</dbReference>
<dbReference type="GO" id="GO:0046872">
    <property type="term" value="F:metal ion binding"/>
    <property type="evidence" value="ECO:0007669"/>
    <property type="project" value="UniProtKB-KW"/>
</dbReference>
<dbReference type="Proteomes" id="UP000002772">
    <property type="component" value="Unassembled WGS sequence"/>
</dbReference>